<reference evidence="4 5" key="1">
    <citation type="journal article" date="2020" name="bioRxiv">
        <title>Whole genome comparisons of ergot fungi reveals the divergence and evolution of species within the genus Claviceps are the result of varying mechanisms driving genome evolution and host range expansion.</title>
        <authorList>
            <person name="Wyka S.A."/>
            <person name="Mondo S.J."/>
            <person name="Liu M."/>
            <person name="Dettman J."/>
            <person name="Nalam V."/>
            <person name="Broders K.D."/>
        </authorList>
    </citation>
    <scope>NUCLEOTIDE SEQUENCE [LARGE SCALE GENOMIC DNA]</scope>
    <source>
        <strain evidence="4 5">CCC 1485</strain>
    </source>
</reference>
<sequence length="354" mass="39617">MDKQKAKDYWQKVLQGSVRTAIKHQTTHRLAYALGPTIIKTIPVFELYSDEFTFATILKAAWAYVLAKYSATQDVVFGSLVHGRNQPGTQCVFGPCVNIVPTRVTFQHNWSVRDLIVAVHRSQVDGMPFEMMGSREIIQRCTSWPKWGYFSSVIVHQNYESRPDEENPDVHSTIDIDSADLSTGDIDSVEVYITSTPNPTSTEIHICFTDNVISYSLAHSLASDLTDTIKQFYKEIDAVIMSPRDMQNLPALLPSPADDTNASAEIPTSEQVKAMRQCPEKLRHDLGTAWQDVLGAQTVPDDDSSATFFELGGDADNAGQLAAHMQRRGYAIRIEDVFENPTWSRLLLRANELS</sequence>
<comment type="caution">
    <text evidence="4">The sequence shown here is derived from an EMBL/GenBank/DDBJ whole genome shotgun (WGS) entry which is preliminary data.</text>
</comment>
<dbReference type="GO" id="GO:0005737">
    <property type="term" value="C:cytoplasm"/>
    <property type="evidence" value="ECO:0007669"/>
    <property type="project" value="TreeGrafter"/>
</dbReference>
<dbReference type="Proteomes" id="UP000706124">
    <property type="component" value="Unassembled WGS sequence"/>
</dbReference>
<dbReference type="OrthoDB" id="416786at2759"/>
<gene>
    <name evidence="4" type="ORF">E4U60_004179</name>
</gene>
<dbReference type="Pfam" id="PF00550">
    <property type="entry name" value="PP-binding"/>
    <property type="match status" value="1"/>
</dbReference>
<evidence type="ECO:0000259" key="2">
    <source>
        <dbReference type="Pfam" id="PF00550"/>
    </source>
</evidence>
<dbReference type="GO" id="GO:0043041">
    <property type="term" value="P:amino acid activation for nonribosomal peptide biosynthetic process"/>
    <property type="evidence" value="ECO:0007669"/>
    <property type="project" value="TreeGrafter"/>
</dbReference>
<feature type="domain" description="Condensation" evidence="3">
    <location>
        <begin position="2"/>
        <end position="237"/>
    </location>
</feature>
<dbReference type="InterPro" id="IPR009081">
    <property type="entry name" value="PP-bd_ACP"/>
</dbReference>
<dbReference type="PANTHER" id="PTHR45527:SF1">
    <property type="entry name" value="FATTY ACID SYNTHASE"/>
    <property type="match status" value="1"/>
</dbReference>
<evidence type="ECO:0000313" key="4">
    <source>
        <dbReference type="EMBL" id="KAG5933953.1"/>
    </source>
</evidence>
<evidence type="ECO:0000259" key="3">
    <source>
        <dbReference type="Pfam" id="PF00668"/>
    </source>
</evidence>
<feature type="domain" description="Carrier" evidence="2">
    <location>
        <begin position="286"/>
        <end position="346"/>
    </location>
</feature>
<dbReference type="InterPro" id="IPR001242">
    <property type="entry name" value="Condensation_dom"/>
</dbReference>
<keyword evidence="1" id="KW-0436">Ligase</keyword>
<keyword evidence="5" id="KW-1185">Reference proteome</keyword>
<dbReference type="SUPFAM" id="SSF52777">
    <property type="entry name" value="CoA-dependent acyltransferases"/>
    <property type="match status" value="1"/>
</dbReference>
<dbReference type="Pfam" id="PF00668">
    <property type="entry name" value="Condensation"/>
    <property type="match status" value="1"/>
</dbReference>
<accession>A0A9P7M9E2</accession>
<dbReference type="InterPro" id="IPR036736">
    <property type="entry name" value="ACP-like_sf"/>
</dbReference>
<protein>
    <submittedName>
        <fullName evidence="4">Uncharacterized protein</fullName>
    </submittedName>
</protein>
<organism evidence="4 5">
    <name type="scientific">Claviceps pazoutovae</name>
    <dbReference type="NCBI Taxonomy" id="1649127"/>
    <lineage>
        <taxon>Eukaryota</taxon>
        <taxon>Fungi</taxon>
        <taxon>Dikarya</taxon>
        <taxon>Ascomycota</taxon>
        <taxon>Pezizomycotina</taxon>
        <taxon>Sordariomycetes</taxon>
        <taxon>Hypocreomycetidae</taxon>
        <taxon>Hypocreales</taxon>
        <taxon>Clavicipitaceae</taxon>
        <taxon>Claviceps</taxon>
    </lineage>
</organism>
<dbReference type="GO" id="GO:0016874">
    <property type="term" value="F:ligase activity"/>
    <property type="evidence" value="ECO:0007669"/>
    <property type="project" value="UniProtKB-KW"/>
</dbReference>
<dbReference type="PANTHER" id="PTHR45527">
    <property type="entry name" value="NONRIBOSOMAL PEPTIDE SYNTHETASE"/>
    <property type="match status" value="1"/>
</dbReference>
<dbReference type="AlphaFoldDB" id="A0A9P7M9E2"/>
<dbReference type="SUPFAM" id="SSF47336">
    <property type="entry name" value="ACP-like"/>
    <property type="match status" value="1"/>
</dbReference>
<dbReference type="Gene3D" id="3.30.559.30">
    <property type="entry name" value="Nonribosomal peptide synthetase, condensation domain"/>
    <property type="match status" value="1"/>
</dbReference>
<evidence type="ECO:0000313" key="5">
    <source>
        <dbReference type="Proteomes" id="UP000706124"/>
    </source>
</evidence>
<evidence type="ECO:0000256" key="1">
    <source>
        <dbReference type="ARBA" id="ARBA00022598"/>
    </source>
</evidence>
<dbReference type="EMBL" id="SRPO01000338">
    <property type="protein sequence ID" value="KAG5933953.1"/>
    <property type="molecule type" value="Genomic_DNA"/>
</dbReference>
<dbReference type="Gene3D" id="1.10.1200.10">
    <property type="entry name" value="ACP-like"/>
    <property type="match status" value="1"/>
</dbReference>
<dbReference type="GO" id="GO:0031177">
    <property type="term" value="F:phosphopantetheine binding"/>
    <property type="evidence" value="ECO:0007669"/>
    <property type="project" value="TreeGrafter"/>
</dbReference>
<proteinExistence type="predicted"/>
<dbReference type="GO" id="GO:0044550">
    <property type="term" value="P:secondary metabolite biosynthetic process"/>
    <property type="evidence" value="ECO:0007669"/>
    <property type="project" value="TreeGrafter"/>
</dbReference>
<name>A0A9P7M9E2_9HYPO</name>